<dbReference type="PROSITE" id="PS50178">
    <property type="entry name" value="ZF_FYVE"/>
    <property type="match status" value="1"/>
</dbReference>
<sequence>MSDYLGLLRKEHVELQGKYNNLLKKYNSIIATSKVDNDSEETSFLYKLAKNISQLFDNNLYSDVIIKISDSEIKAHKIVITSHTNYWDSELLVSNVLELSDIKYETVYNIFKWMYKDELDVSLTTNDYMSILSGGKKFKLDYLVYLCESALINRLETDNCINIYQFSENENLDRLRKHCINIVSERWEDFKPQHFSSLSPKLLYDMVKGHSSSVLGSIIRLQREDVLFLFLIENGQQLEVVTNEYTDKNELPLGLALKSKQFSIAKTLVDNKANVNATYKDGKYLLFEAIEDDNIEAVEFLVSNGVHLGAVQPETNETLLHTFASSTSMTEGMLTWATSQINKMDFVNQLDNKGRTPLFIAIDKENKPIIDLLLKNDQCDVNISNIDKITPLEVCLFERKDLEICEKLVNKGANVNSKNGMGQSLLHIAVMNMNIEAAKFINSNHGDVNILNNEGETPAHILLKYKNNHEFEEVLKMLEYLISPDLDLSIQDQDNLDTVIHLAVDRVEILNKFKDFKLPLKVINGNKESPLKKALMNNYFQSSKLLIDLGSDINEKNEDGESLLVEALKSKNCDMAKFLIQEGINLGDKSAEGLSCLEIAVDNNLVDIVDTLCRSGVNINRMNEKTSLPPLWRALDKELFDVAKILFNYGCDVEGWSESEDKRCVQTLLHKAIDQSNQKGACFLIEHGANVNALKKYHSSSDDDKQNPLHMSVIWGLTDVSMKLIANPNMEYGAQDGDGRTPAHLAIQEQDIEILKILLSTDDVSFLNTRDKLGMTPLALAMKLKNVNAAKEIVNRLPHAAVQVNGNGENLLHCAVKNDDLEGVFFLLGLQIDVNICTQDKYKFTALHLVSQTGNEMIMRNLILAGARLNTVSEKGLSSMHIAAYHGHSTLLQILIENGAECNIVDTLGNSPLHSAVLGESDECFKKLLIEGNANPFIQNIFGQSCLHLMAGITPKTSVNMYKILKQTVPDYPLEMVDAEGNTVFLLSYIHGNGDLCRLLTKSNVCVAVTNNQNESIFNIETPTKQLLYGLLDGLQNEPKWADGEICLECKTKFTLTMRKHHCRHCGRLVCAKCSEKTMPLIKYGIQKPVRICEICHDVLTVGVPKN</sequence>
<evidence type="ECO:0000256" key="4">
    <source>
        <dbReference type="PROSITE-ProRule" id="PRU00023"/>
    </source>
</evidence>
<dbReference type="CDD" id="cd18303">
    <property type="entry name" value="BTB_POZ_Rank-5"/>
    <property type="match status" value="1"/>
</dbReference>
<name>A0A0K0G088_STRVS</name>
<evidence type="ECO:0000259" key="6">
    <source>
        <dbReference type="PROSITE" id="PS50097"/>
    </source>
</evidence>
<dbReference type="SUPFAM" id="SSF48403">
    <property type="entry name" value="Ankyrin repeat"/>
    <property type="match status" value="4"/>
</dbReference>
<dbReference type="CDD" id="cd15728">
    <property type="entry name" value="FYVE_ANFY1"/>
    <property type="match status" value="1"/>
</dbReference>
<protein>
    <submittedName>
        <fullName evidence="9">Ankyrin repeat protein</fullName>
    </submittedName>
</protein>
<dbReference type="Pfam" id="PF00651">
    <property type="entry name" value="BTB"/>
    <property type="match status" value="1"/>
</dbReference>
<dbReference type="FunFam" id="3.30.40.10:FF:000104">
    <property type="entry name" value="Ankyrin repeat and FYVE domain-containing 1"/>
    <property type="match status" value="1"/>
</dbReference>
<dbReference type="InterPro" id="IPR036770">
    <property type="entry name" value="Ankyrin_rpt-contain_sf"/>
</dbReference>
<dbReference type="WBParaSite" id="SVE_1812200.1">
    <property type="protein sequence ID" value="SVE_1812200.1"/>
    <property type="gene ID" value="SVE_1812200"/>
</dbReference>
<dbReference type="SUPFAM" id="SSF57903">
    <property type="entry name" value="FYVE/PHD zinc finger"/>
    <property type="match status" value="1"/>
</dbReference>
<feature type="repeat" description="ANK" evidence="4">
    <location>
        <begin position="738"/>
        <end position="760"/>
    </location>
</feature>
<feature type="repeat" description="ANK" evidence="4">
    <location>
        <begin position="421"/>
        <end position="453"/>
    </location>
</feature>
<feature type="repeat" description="ANK" evidence="4">
    <location>
        <begin position="875"/>
        <end position="907"/>
    </location>
</feature>
<dbReference type="SMART" id="SM00064">
    <property type="entry name" value="FYVE"/>
    <property type="match status" value="1"/>
</dbReference>
<dbReference type="InterPro" id="IPR049765">
    <property type="entry name" value="ANFY1_BTB_POZ"/>
</dbReference>
<dbReference type="Pfam" id="PF12796">
    <property type="entry name" value="Ank_2"/>
    <property type="match status" value="6"/>
</dbReference>
<feature type="repeat" description="ANK" evidence="4">
    <location>
        <begin position="592"/>
        <end position="624"/>
    </location>
</feature>
<dbReference type="PROSITE" id="PS50297">
    <property type="entry name" value="ANK_REP_REGION"/>
    <property type="match status" value="2"/>
</dbReference>
<dbReference type="PANTHER" id="PTHR24118:SF99">
    <property type="entry name" value="POTE ANKYRIN DOMAIN FAMILY MEMBER 3C-RELATED"/>
    <property type="match status" value="1"/>
</dbReference>
<evidence type="ECO:0000256" key="2">
    <source>
        <dbReference type="ARBA" id="ARBA00022771"/>
    </source>
</evidence>
<dbReference type="InterPro" id="IPR011333">
    <property type="entry name" value="SKP1/BTB/POZ_sf"/>
</dbReference>
<accession>A0A0K0G088</accession>
<evidence type="ECO:0000259" key="7">
    <source>
        <dbReference type="PROSITE" id="PS50178"/>
    </source>
</evidence>
<evidence type="ECO:0000313" key="9">
    <source>
        <dbReference type="WBParaSite" id="SVE_1812200.1"/>
    </source>
</evidence>
<feature type="repeat" description="ANK" evidence="4">
    <location>
        <begin position="842"/>
        <end position="874"/>
    </location>
</feature>
<dbReference type="SMART" id="SM00225">
    <property type="entry name" value="BTB"/>
    <property type="match status" value="1"/>
</dbReference>
<dbReference type="Gene3D" id="1.25.40.20">
    <property type="entry name" value="Ankyrin repeat-containing domain"/>
    <property type="match status" value="4"/>
</dbReference>
<feature type="repeat" description="ANK" evidence="4">
    <location>
        <begin position="526"/>
        <end position="558"/>
    </location>
</feature>
<dbReference type="Gene3D" id="3.30.710.10">
    <property type="entry name" value="Potassium Channel Kv1.1, Chain A"/>
    <property type="match status" value="1"/>
</dbReference>
<dbReference type="InterPro" id="IPR000306">
    <property type="entry name" value="Znf_FYVE"/>
</dbReference>
<feature type="domain" description="BTB" evidence="6">
    <location>
        <begin position="62"/>
        <end position="123"/>
    </location>
</feature>
<organism evidence="8 9">
    <name type="scientific">Strongyloides venezuelensis</name>
    <name type="common">Threadworm</name>
    <dbReference type="NCBI Taxonomy" id="75913"/>
    <lineage>
        <taxon>Eukaryota</taxon>
        <taxon>Metazoa</taxon>
        <taxon>Ecdysozoa</taxon>
        <taxon>Nematoda</taxon>
        <taxon>Chromadorea</taxon>
        <taxon>Rhabditida</taxon>
        <taxon>Tylenchina</taxon>
        <taxon>Panagrolaimomorpha</taxon>
        <taxon>Strongyloidoidea</taxon>
        <taxon>Strongyloididae</taxon>
        <taxon>Strongyloides</taxon>
    </lineage>
</organism>
<dbReference type="Proteomes" id="UP000035680">
    <property type="component" value="Unassembled WGS sequence"/>
</dbReference>
<dbReference type="InterPro" id="IPR017455">
    <property type="entry name" value="Znf_FYVE-rel"/>
</dbReference>
<keyword evidence="2 5" id="KW-0863">Zinc-finger</keyword>
<dbReference type="InterPro" id="IPR013083">
    <property type="entry name" value="Znf_RING/FYVE/PHD"/>
</dbReference>
<feature type="domain" description="FYVE-type" evidence="7">
    <location>
        <begin position="1041"/>
        <end position="1101"/>
    </location>
</feature>
<dbReference type="SMART" id="SM00248">
    <property type="entry name" value="ANK"/>
    <property type="match status" value="19"/>
</dbReference>
<dbReference type="InterPro" id="IPR011011">
    <property type="entry name" value="Znf_FYVE_PHD"/>
</dbReference>
<keyword evidence="3" id="KW-0862">Zinc</keyword>
<dbReference type="PROSITE" id="PS50097">
    <property type="entry name" value="BTB"/>
    <property type="match status" value="1"/>
</dbReference>
<dbReference type="Gene3D" id="3.30.40.10">
    <property type="entry name" value="Zinc/RING finger domain, C3HC4 (zinc finger)"/>
    <property type="match status" value="1"/>
</dbReference>
<proteinExistence type="predicted"/>
<evidence type="ECO:0000313" key="8">
    <source>
        <dbReference type="Proteomes" id="UP000035680"/>
    </source>
</evidence>
<dbReference type="PROSITE" id="PS50088">
    <property type="entry name" value="ANK_REPEAT"/>
    <property type="match status" value="6"/>
</dbReference>
<dbReference type="GO" id="GO:0008270">
    <property type="term" value="F:zinc ion binding"/>
    <property type="evidence" value="ECO:0007669"/>
    <property type="project" value="UniProtKB-KW"/>
</dbReference>
<reference evidence="9" key="2">
    <citation type="submission" date="2015-08" db="UniProtKB">
        <authorList>
            <consortium name="WormBaseParasite"/>
        </authorList>
    </citation>
    <scope>IDENTIFICATION</scope>
</reference>
<evidence type="ECO:0000256" key="3">
    <source>
        <dbReference type="ARBA" id="ARBA00022833"/>
    </source>
</evidence>
<dbReference type="InterPro" id="IPR000210">
    <property type="entry name" value="BTB/POZ_dom"/>
</dbReference>
<keyword evidence="1" id="KW-0479">Metal-binding</keyword>
<dbReference type="PANTHER" id="PTHR24118">
    <property type="entry name" value="POTE ANKYRIN DOMAIN"/>
    <property type="match status" value="1"/>
</dbReference>
<dbReference type="Pfam" id="PF01363">
    <property type="entry name" value="FYVE"/>
    <property type="match status" value="1"/>
</dbReference>
<evidence type="ECO:0000256" key="5">
    <source>
        <dbReference type="PROSITE-ProRule" id="PRU00091"/>
    </source>
</evidence>
<dbReference type="SUPFAM" id="SSF54695">
    <property type="entry name" value="POZ domain"/>
    <property type="match status" value="1"/>
</dbReference>
<dbReference type="STRING" id="75913.A0A0K0G088"/>
<dbReference type="InterPro" id="IPR049764">
    <property type="entry name" value="ANFY1_FYVE"/>
</dbReference>
<evidence type="ECO:0000256" key="1">
    <source>
        <dbReference type="ARBA" id="ARBA00022723"/>
    </source>
</evidence>
<reference evidence="8" key="1">
    <citation type="submission" date="2014-07" db="EMBL/GenBank/DDBJ databases">
        <authorList>
            <person name="Martin A.A"/>
            <person name="De Silva N."/>
        </authorList>
    </citation>
    <scope>NUCLEOTIDE SEQUENCE</scope>
</reference>
<keyword evidence="8" id="KW-1185">Reference proteome</keyword>
<keyword evidence="4" id="KW-0040">ANK repeat</keyword>
<dbReference type="AlphaFoldDB" id="A0A0K0G088"/>
<dbReference type="InterPro" id="IPR002110">
    <property type="entry name" value="Ankyrin_rpt"/>
</dbReference>